<protein>
    <submittedName>
        <fullName evidence="1">Uncharacterized protein</fullName>
    </submittedName>
</protein>
<evidence type="ECO:0000313" key="1">
    <source>
        <dbReference type="EMBL" id="KAF0753969.1"/>
    </source>
</evidence>
<dbReference type="AlphaFoldDB" id="A0A6G0YDM4"/>
<proteinExistence type="predicted"/>
<sequence length="125" mass="14195">MQSEIATLKGDFTDLQVNIKSKSLEGDIRQSTKSLLESDSRTRKTLSDLVSFISVLEKCLKIYGDVEYEELGRILNSLKFYCIYVKGEQKKQLLMEHIPHIALVNIEDLGCPRLDQICGDKTLPC</sequence>
<keyword evidence="2" id="KW-1185">Reference proteome</keyword>
<name>A0A6G0YDM4_APHCR</name>
<gene>
    <name evidence="1" type="ORF">FWK35_00030107</name>
</gene>
<organism evidence="1 2">
    <name type="scientific">Aphis craccivora</name>
    <name type="common">Cowpea aphid</name>
    <dbReference type="NCBI Taxonomy" id="307492"/>
    <lineage>
        <taxon>Eukaryota</taxon>
        <taxon>Metazoa</taxon>
        <taxon>Ecdysozoa</taxon>
        <taxon>Arthropoda</taxon>
        <taxon>Hexapoda</taxon>
        <taxon>Insecta</taxon>
        <taxon>Pterygota</taxon>
        <taxon>Neoptera</taxon>
        <taxon>Paraneoptera</taxon>
        <taxon>Hemiptera</taxon>
        <taxon>Sternorrhyncha</taxon>
        <taxon>Aphidomorpha</taxon>
        <taxon>Aphidoidea</taxon>
        <taxon>Aphididae</taxon>
        <taxon>Aphidini</taxon>
        <taxon>Aphis</taxon>
        <taxon>Aphis</taxon>
    </lineage>
</organism>
<feature type="non-terminal residue" evidence="1">
    <location>
        <position position="125"/>
    </location>
</feature>
<dbReference type="Proteomes" id="UP000478052">
    <property type="component" value="Unassembled WGS sequence"/>
</dbReference>
<accession>A0A6G0YDM4</accession>
<dbReference type="EMBL" id="VUJU01004563">
    <property type="protein sequence ID" value="KAF0753969.1"/>
    <property type="molecule type" value="Genomic_DNA"/>
</dbReference>
<evidence type="ECO:0000313" key="2">
    <source>
        <dbReference type="Proteomes" id="UP000478052"/>
    </source>
</evidence>
<comment type="caution">
    <text evidence="1">The sequence shown here is derived from an EMBL/GenBank/DDBJ whole genome shotgun (WGS) entry which is preliminary data.</text>
</comment>
<reference evidence="1 2" key="1">
    <citation type="submission" date="2019-08" db="EMBL/GenBank/DDBJ databases">
        <title>Whole genome of Aphis craccivora.</title>
        <authorList>
            <person name="Voronova N.V."/>
            <person name="Shulinski R.S."/>
            <person name="Bandarenka Y.V."/>
            <person name="Zhorov D.G."/>
            <person name="Warner D."/>
        </authorList>
    </citation>
    <scope>NUCLEOTIDE SEQUENCE [LARGE SCALE GENOMIC DNA]</scope>
    <source>
        <strain evidence="1">180601</strain>
        <tissue evidence="1">Whole Body</tissue>
    </source>
</reference>